<dbReference type="InterPro" id="IPR051459">
    <property type="entry name" value="Cytochrome_c-type_DH"/>
</dbReference>
<reference evidence="6 7" key="1">
    <citation type="submission" date="2018-11" db="EMBL/GenBank/DDBJ databases">
        <title>Complete Genome Sequence of Vbrio mediterranei 117-T6: a Potential Pathogen Bacteria Isolated from the Conchocelis of Pyropia.</title>
        <authorList>
            <person name="Liu Q."/>
        </authorList>
    </citation>
    <scope>NUCLEOTIDE SEQUENCE [LARGE SCALE GENOMIC DNA]</scope>
    <source>
        <strain evidence="6 7">117-T6</strain>
    </source>
</reference>
<dbReference type="InterPro" id="IPR009056">
    <property type="entry name" value="Cyt_c-like_dom"/>
</dbReference>
<dbReference type="Pfam" id="PF13442">
    <property type="entry name" value="Cytochrome_CBB3"/>
    <property type="match status" value="1"/>
</dbReference>
<proteinExistence type="predicted"/>
<dbReference type="InterPro" id="IPR036909">
    <property type="entry name" value="Cyt_c-like_dom_sf"/>
</dbReference>
<dbReference type="PANTHER" id="PTHR35008:SF8">
    <property type="entry name" value="ALCOHOL DEHYDROGENASE CYTOCHROME C SUBUNIT"/>
    <property type="match status" value="1"/>
</dbReference>
<evidence type="ECO:0000256" key="1">
    <source>
        <dbReference type="ARBA" id="ARBA00022617"/>
    </source>
</evidence>
<dbReference type="GO" id="GO:0009055">
    <property type="term" value="F:electron transfer activity"/>
    <property type="evidence" value="ECO:0007669"/>
    <property type="project" value="InterPro"/>
</dbReference>
<dbReference type="Gene3D" id="1.10.760.10">
    <property type="entry name" value="Cytochrome c-like domain"/>
    <property type="match status" value="1"/>
</dbReference>
<feature type="domain" description="Cytochrome c" evidence="5">
    <location>
        <begin position="35"/>
        <end position="123"/>
    </location>
</feature>
<evidence type="ECO:0000313" key="7">
    <source>
        <dbReference type="Proteomes" id="UP000279760"/>
    </source>
</evidence>
<dbReference type="GO" id="GO:0020037">
    <property type="term" value="F:heme binding"/>
    <property type="evidence" value="ECO:0007669"/>
    <property type="project" value="InterPro"/>
</dbReference>
<sequence>MKIKLKLLIATLLGAIALFIGSFTFVSAAKPPIDGNVANGKQKYEALCISCHGSKGHGDGAAANALPNEPANIAQKINKPFKTPTQIANKVLAGKIDEGMPAFKGVLTEKDAIDILAYVQSIQ</sequence>
<dbReference type="AlphaFoldDB" id="A0A3G4V6M8"/>
<gene>
    <name evidence="6" type="ORF">ECB94_02000</name>
</gene>
<evidence type="ECO:0000259" key="5">
    <source>
        <dbReference type="PROSITE" id="PS51007"/>
    </source>
</evidence>
<evidence type="ECO:0000256" key="4">
    <source>
        <dbReference type="PROSITE-ProRule" id="PRU00433"/>
    </source>
</evidence>
<evidence type="ECO:0000313" key="6">
    <source>
        <dbReference type="EMBL" id="AYV20145.1"/>
    </source>
</evidence>
<keyword evidence="3 4" id="KW-0408">Iron</keyword>
<name>A0A3G4V6M8_9VIBR</name>
<dbReference type="Proteomes" id="UP000279760">
    <property type="component" value="Chromosome 1"/>
</dbReference>
<dbReference type="PROSITE" id="PS51007">
    <property type="entry name" value="CYTC"/>
    <property type="match status" value="1"/>
</dbReference>
<dbReference type="EMBL" id="CP033577">
    <property type="protein sequence ID" value="AYV20145.1"/>
    <property type="molecule type" value="Genomic_DNA"/>
</dbReference>
<keyword evidence="2 4" id="KW-0479">Metal-binding</keyword>
<keyword evidence="1 4" id="KW-0349">Heme</keyword>
<protein>
    <submittedName>
        <fullName evidence="6">Cytochrome c</fullName>
    </submittedName>
</protein>
<dbReference type="RefSeq" id="WP_124939859.1">
    <property type="nucleotide sequence ID" value="NZ_CP033577.1"/>
</dbReference>
<dbReference type="SUPFAM" id="SSF46626">
    <property type="entry name" value="Cytochrome c"/>
    <property type="match status" value="1"/>
</dbReference>
<accession>A0A3G4V6M8</accession>
<evidence type="ECO:0000256" key="3">
    <source>
        <dbReference type="ARBA" id="ARBA00023004"/>
    </source>
</evidence>
<dbReference type="GO" id="GO:0046872">
    <property type="term" value="F:metal ion binding"/>
    <property type="evidence" value="ECO:0007669"/>
    <property type="project" value="UniProtKB-KW"/>
</dbReference>
<organism evidence="6 7">
    <name type="scientific">Vibrio mediterranei</name>
    <dbReference type="NCBI Taxonomy" id="689"/>
    <lineage>
        <taxon>Bacteria</taxon>
        <taxon>Pseudomonadati</taxon>
        <taxon>Pseudomonadota</taxon>
        <taxon>Gammaproteobacteria</taxon>
        <taxon>Vibrionales</taxon>
        <taxon>Vibrionaceae</taxon>
        <taxon>Vibrio</taxon>
    </lineage>
</organism>
<dbReference type="PANTHER" id="PTHR35008">
    <property type="entry name" value="BLL4482 PROTEIN-RELATED"/>
    <property type="match status" value="1"/>
</dbReference>
<evidence type="ECO:0000256" key="2">
    <source>
        <dbReference type="ARBA" id="ARBA00022723"/>
    </source>
</evidence>